<proteinExistence type="predicted"/>
<dbReference type="EMBL" id="SRXW01000001">
    <property type="protein sequence ID" value="TGY90203.1"/>
    <property type="molecule type" value="Genomic_DNA"/>
</dbReference>
<comment type="caution">
    <text evidence="1">The sequence shown here is derived from an EMBL/GenBank/DDBJ whole genome shotgun (WGS) entry which is preliminary data.</text>
</comment>
<gene>
    <name evidence="1" type="ORF">E5163_03505</name>
</gene>
<dbReference type="RefSeq" id="WP_135994701.1">
    <property type="nucleotide sequence ID" value="NZ_CP071057.1"/>
</dbReference>
<evidence type="ECO:0000313" key="2">
    <source>
        <dbReference type="Proteomes" id="UP000308054"/>
    </source>
</evidence>
<sequence length="79" mass="8516">MLTPATSTDKAITPADLRHIAFTLVERHGARALGYADMAVEEMEEKGEEKSAAAWKALRSEIADALVGRIAADGRIVLH</sequence>
<accession>A0A4S2H3V1</accession>
<reference evidence="1 2" key="1">
    <citation type="journal article" date="2017" name="Int. J. Syst. Evol. Microbiol.">
        <title>Marinicauda algicola sp. nov., isolated from a marine red alga Rhodosorus marinus.</title>
        <authorList>
            <person name="Jeong S.E."/>
            <person name="Jeon S.H."/>
            <person name="Chun B.H."/>
            <person name="Kim D.W."/>
            <person name="Jeon C.O."/>
        </authorList>
    </citation>
    <scope>NUCLEOTIDE SEQUENCE [LARGE SCALE GENOMIC DNA]</scope>
    <source>
        <strain evidence="1 2">JCM 31718</strain>
    </source>
</reference>
<name>A0A4S2H3V1_9PROT</name>
<organism evidence="1 2">
    <name type="scientific">Marinicauda algicola</name>
    <dbReference type="NCBI Taxonomy" id="2029849"/>
    <lineage>
        <taxon>Bacteria</taxon>
        <taxon>Pseudomonadati</taxon>
        <taxon>Pseudomonadota</taxon>
        <taxon>Alphaproteobacteria</taxon>
        <taxon>Maricaulales</taxon>
        <taxon>Maricaulaceae</taxon>
        <taxon>Marinicauda</taxon>
    </lineage>
</organism>
<keyword evidence="2" id="KW-1185">Reference proteome</keyword>
<dbReference type="Proteomes" id="UP000308054">
    <property type="component" value="Unassembled WGS sequence"/>
</dbReference>
<dbReference type="OrthoDB" id="7631803at2"/>
<evidence type="ECO:0000313" key="1">
    <source>
        <dbReference type="EMBL" id="TGY90203.1"/>
    </source>
</evidence>
<protein>
    <submittedName>
        <fullName evidence="1">Uncharacterized protein</fullName>
    </submittedName>
</protein>
<dbReference type="AlphaFoldDB" id="A0A4S2H3V1"/>